<dbReference type="Pfam" id="PF00085">
    <property type="entry name" value="Thioredoxin"/>
    <property type="match status" value="1"/>
</dbReference>
<dbReference type="InterPro" id="IPR017937">
    <property type="entry name" value="Thioredoxin_CS"/>
</dbReference>
<dbReference type="PROSITE" id="PS51352">
    <property type="entry name" value="THIOREDOXIN_2"/>
    <property type="match status" value="1"/>
</dbReference>
<dbReference type="PROSITE" id="PS00194">
    <property type="entry name" value="THIOREDOXIN_1"/>
    <property type="match status" value="1"/>
</dbReference>
<dbReference type="CDD" id="cd02961">
    <property type="entry name" value="PDI_a_family"/>
    <property type="match status" value="1"/>
</dbReference>
<feature type="transmembrane region" description="Helical" evidence="3">
    <location>
        <begin position="378"/>
        <end position="399"/>
    </location>
</feature>
<evidence type="ECO:0000256" key="1">
    <source>
        <dbReference type="ARBA" id="ARBA00006347"/>
    </source>
</evidence>
<dbReference type="PANTHER" id="PTHR45672:SF3">
    <property type="entry name" value="THIOREDOXIN DOMAIN-CONTAINING PROTEIN 5"/>
    <property type="match status" value="1"/>
</dbReference>
<dbReference type="SUPFAM" id="SSF52833">
    <property type="entry name" value="Thioredoxin-like"/>
    <property type="match status" value="1"/>
</dbReference>
<keyword evidence="3" id="KW-0812">Transmembrane</keyword>
<comment type="similarity">
    <text evidence="1">Belongs to the protein disulfide isomerase family.</text>
</comment>
<reference evidence="5 6" key="1">
    <citation type="submission" date="2024-04" db="EMBL/GenBank/DDBJ databases">
        <title>Tritrichomonas musculus Genome.</title>
        <authorList>
            <person name="Alves-Ferreira E."/>
            <person name="Grigg M."/>
            <person name="Lorenzi H."/>
            <person name="Galac M."/>
        </authorList>
    </citation>
    <scope>NUCLEOTIDE SEQUENCE [LARGE SCALE GENOMIC DNA]</scope>
    <source>
        <strain evidence="5 6">EAF2021</strain>
    </source>
</reference>
<evidence type="ECO:0000259" key="4">
    <source>
        <dbReference type="PROSITE" id="PS51352"/>
    </source>
</evidence>
<name>A0ABR2JZC8_9EUKA</name>
<dbReference type="InterPro" id="IPR036249">
    <property type="entry name" value="Thioredoxin-like_sf"/>
</dbReference>
<dbReference type="Gene3D" id="3.40.30.10">
    <property type="entry name" value="Glutaredoxin"/>
    <property type="match status" value="1"/>
</dbReference>
<dbReference type="Proteomes" id="UP001470230">
    <property type="component" value="Unassembled WGS sequence"/>
</dbReference>
<evidence type="ECO:0000256" key="3">
    <source>
        <dbReference type="SAM" id="Phobius"/>
    </source>
</evidence>
<gene>
    <name evidence="5" type="ORF">M9Y10_043081</name>
</gene>
<evidence type="ECO:0000256" key="2">
    <source>
        <dbReference type="ARBA" id="ARBA00022729"/>
    </source>
</evidence>
<organism evidence="5 6">
    <name type="scientific">Tritrichomonas musculus</name>
    <dbReference type="NCBI Taxonomy" id="1915356"/>
    <lineage>
        <taxon>Eukaryota</taxon>
        <taxon>Metamonada</taxon>
        <taxon>Parabasalia</taxon>
        <taxon>Tritrichomonadida</taxon>
        <taxon>Tritrichomonadidae</taxon>
        <taxon>Tritrichomonas</taxon>
    </lineage>
</organism>
<keyword evidence="3" id="KW-1133">Transmembrane helix</keyword>
<evidence type="ECO:0000313" key="6">
    <source>
        <dbReference type="Proteomes" id="UP001470230"/>
    </source>
</evidence>
<keyword evidence="6" id="KW-1185">Reference proteome</keyword>
<dbReference type="InterPro" id="IPR013766">
    <property type="entry name" value="Thioredoxin_domain"/>
</dbReference>
<keyword evidence="2" id="KW-0732">Signal</keyword>
<feature type="domain" description="Thioredoxin" evidence="4">
    <location>
        <begin position="5"/>
        <end position="118"/>
    </location>
</feature>
<evidence type="ECO:0000313" key="5">
    <source>
        <dbReference type="EMBL" id="KAK8883978.1"/>
    </source>
</evidence>
<proteinExistence type="inferred from homology"/>
<keyword evidence="3" id="KW-0472">Membrane</keyword>
<dbReference type="InterPro" id="IPR051063">
    <property type="entry name" value="PDI"/>
</dbReference>
<dbReference type="PANTHER" id="PTHR45672">
    <property type="entry name" value="PROTEIN DISULFIDE-ISOMERASE C17H9.14C-RELATED"/>
    <property type="match status" value="1"/>
</dbReference>
<sequence>MISLIFILQLKMYVNKTNQDQAKELSHKTPIFALFYSHFCGHCKKVYPTWTEMMTYYENDTSIITAETDCVDHPKTCNYFFRVSGYPTFAYIVNGVAREVMVTRTLEKFKEFVESLKKIDPQVPCQMWFSMTDVTEYPIFVYSSPESFTDACKEASNFINNKNKEKIYIDSQYDAIHSNLTKAQDIAAVKRTVQLEARYDRYRKALLYDEGDDKFKDVDRYDYISKMIQDHSQIPLTDFKEEFIRNSLRRVIILLYMEKRHINQFKDFAYANINNFLFTSMNITAFKKKYKNIQIEISDAPALFISNEKKNNFMILKQQNSQDLTKNDTLNKIINGQYENQMTITLKDINMKIDNNININNNEKIIVEQNDTSVLGEIFLILGMILIIGVLFTLIFSVFNKFCRTRKIKKRNYYLDKAYKGGCHKFLQFFDCTKKDVLL</sequence>
<dbReference type="EMBL" id="JAPFFF010000008">
    <property type="protein sequence ID" value="KAK8883978.1"/>
    <property type="molecule type" value="Genomic_DNA"/>
</dbReference>
<protein>
    <recommendedName>
        <fullName evidence="4">Thioredoxin domain-containing protein</fullName>
    </recommendedName>
</protein>
<accession>A0ABR2JZC8</accession>
<comment type="caution">
    <text evidence="5">The sequence shown here is derived from an EMBL/GenBank/DDBJ whole genome shotgun (WGS) entry which is preliminary data.</text>
</comment>